<evidence type="ECO:0000313" key="7">
    <source>
        <dbReference type="Proteomes" id="UP000694843"/>
    </source>
</evidence>
<dbReference type="PANTHER" id="PTHR24064">
    <property type="entry name" value="SOLUTE CARRIER FAMILY 22 MEMBER"/>
    <property type="match status" value="1"/>
</dbReference>
<keyword evidence="4 5" id="KW-0472">Membrane</keyword>
<dbReference type="InterPro" id="IPR036259">
    <property type="entry name" value="MFS_trans_sf"/>
</dbReference>
<keyword evidence="3 5" id="KW-1133">Transmembrane helix</keyword>
<feature type="transmembrane region" description="Helical" evidence="5">
    <location>
        <begin position="62"/>
        <end position="81"/>
    </location>
</feature>
<feature type="domain" description="Major facilitator superfamily (MFS) profile" evidence="6">
    <location>
        <begin position="1"/>
        <end position="131"/>
    </location>
</feature>
<accession>A0A8B7PDI1</accession>
<sequence length="131" mass="14596">MRRRSLNMFFCWAVVTFMYYGLSLNSSNIGGNIFVNFILTMLIEIPSYFFAWWALDRMGRKGTLMFTFLLGGTSCVIAGLLPKDQHVVIMTMSLVGKFGAAAAFGIVYVYACEIFPTEYRGVGVGSCSMFA</sequence>
<dbReference type="Proteomes" id="UP000694843">
    <property type="component" value="Unplaced"/>
</dbReference>
<name>A0A8B7PDI1_HYAAZ</name>
<dbReference type="Pfam" id="PF00083">
    <property type="entry name" value="Sugar_tr"/>
    <property type="match status" value="1"/>
</dbReference>
<dbReference type="GO" id="GO:0022857">
    <property type="term" value="F:transmembrane transporter activity"/>
    <property type="evidence" value="ECO:0007669"/>
    <property type="project" value="InterPro"/>
</dbReference>
<gene>
    <name evidence="8" type="primary">LOC108679843</name>
</gene>
<reference evidence="8" key="1">
    <citation type="submission" date="2025-08" db="UniProtKB">
        <authorList>
            <consortium name="RefSeq"/>
        </authorList>
    </citation>
    <scope>IDENTIFICATION</scope>
</reference>
<dbReference type="SUPFAM" id="SSF103473">
    <property type="entry name" value="MFS general substrate transporter"/>
    <property type="match status" value="1"/>
</dbReference>
<protein>
    <submittedName>
        <fullName evidence="8">Organic cation transporter-like protein</fullName>
    </submittedName>
</protein>
<evidence type="ECO:0000256" key="2">
    <source>
        <dbReference type="ARBA" id="ARBA00022692"/>
    </source>
</evidence>
<dbReference type="RefSeq" id="XP_018024060.1">
    <property type="nucleotide sequence ID" value="XM_018168571.1"/>
</dbReference>
<dbReference type="OrthoDB" id="3936150at2759"/>
<dbReference type="AlphaFoldDB" id="A0A8B7PDI1"/>
<comment type="subcellular location">
    <subcellularLocation>
        <location evidence="1">Membrane</location>
        <topology evidence="1">Multi-pass membrane protein</topology>
    </subcellularLocation>
</comment>
<dbReference type="GeneID" id="108679843"/>
<feature type="transmembrane region" description="Helical" evidence="5">
    <location>
        <begin position="34"/>
        <end position="55"/>
    </location>
</feature>
<evidence type="ECO:0000256" key="4">
    <source>
        <dbReference type="ARBA" id="ARBA00023136"/>
    </source>
</evidence>
<proteinExistence type="predicted"/>
<evidence type="ECO:0000259" key="6">
    <source>
        <dbReference type="PROSITE" id="PS50850"/>
    </source>
</evidence>
<evidence type="ECO:0000256" key="3">
    <source>
        <dbReference type="ARBA" id="ARBA00022989"/>
    </source>
</evidence>
<dbReference type="Gene3D" id="1.20.1250.20">
    <property type="entry name" value="MFS general substrate transporter like domains"/>
    <property type="match status" value="1"/>
</dbReference>
<feature type="non-terminal residue" evidence="8">
    <location>
        <position position="131"/>
    </location>
</feature>
<feature type="transmembrane region" description="Helical" evidence="5">
    <location>
        <begin position="5"/>
        <end position="22"/>
    </location>
</feature>
<evidence type="ECO:0000256" key="5">
    <source>
        <dbReference type="SAM" id="Phobius"/>
    </source>
</evidence>
<dbReference type="KEGG" id="hazt:108679843"/>
<keyword evidence="2 5" id="KW-0812">Transmembrane</keyword>
<organism evidence="7 8">
    <name type="scientific">Hyalella azteca</name>
    <name type="common">Amphipod</name>
    <dbReference type="NCBI Taxonomy" id="294128"/>
    <lineage>
        <taxon>Eukaryota</taxon>
        <taxon>Metazoa</taxon>
        <taxon>Ecdysozoa</taxon>
        <taxon>Arthropoda</taxon>
        <taxon>Crustacea</taxon>
        <taxon>Multicrustacea</taxon>
        <taxon>Malacostraca</taxon>
        <taxon>Eumalacostraca</taxon>
        <taxon>Peracarida</taxon>
        <taxon>Amphipoda</taxon>
        <taxon>Senticaudata</taxon>
        <taxon>Talitrida</taxon>
        <taxon>Talitroidea</taxon>
        <taxon>Hyalellidae</taxon>
        <taxon>Hyalella</taxon>
    </lineage>
</organism>
<feature type="transmembrane region" description="Helical" evidence="5">
    <location>
        <begin position="87"/>
        <end position="111"/>
    </location>
</feature>
<evidence type="ECO:0000313" key="8">
    <source>
        <dbReference type="RefSeq" id="XP_018024060.1"/>
    </source>
</evidence>
<dbReference type="InterPro" id="IPR020846">
    <property type="entry name" value="MFS_dom"/>
</dbReference>
<dbReference type="OMA" id="ISCCIAS"/>
<dbReference type="PROSITE" id="PS50850">
    <property type="entry name" value="MFS"/>
    <property type="match status" value="1"/>
</dbReference>
<evidence type="ECO:0000256" key="1">
    <source>
        <dbReference type="ARBA" id="ARBA00004141"/>
    </source>
</evidence>
<dbReference type="GO" id="GO:0016020">
    <property type="term" value="C:membrane"/>
    <property type="evidence" value="ECO:0007669"/>
    <property type="project" value="UniProtKB-SubCell"/>
</dbReference>
<keyword evidence="7" id="KW-1185">Reference proteome</keyword>
<dbReference type="InterPro" id="IPR005828">
    <property type="entry name" value="MFS_sugar_transport-like"/>
</dbReference>